<evidence type="ECO:0000313" key="3">
    <source>
        <dbReference type="Proteomes" id="UP000032254"/>
    </source>
</evidence>
<dbReference type="AlphaFoldDB" id="A0A0D0XBK4"/>
<evidence type="ECO:0000256" key="1">
    <source>
        <dbReference type="SAM" id="MobiDB-lite"/>
    </source>
</evidence>
<evidence type="ECO:0008006" key="4">
    <source>
        <dbReference type="Google" id="ProtNLM"/>
    </source>
</evidence>
<dbReference type="OrthoDB" id="4553959at2"/>
<keyword evidence="3" id="KW-1185">Reference proteome</keyword>
<sequence>MADPSRHLVLTVDVERYSGRDNVLQWRVQQALPRIMQQAREELGLRPDGWLVQPSGDGQLAILPQGTSERTVVTRLAPTVDRLLREHNHGLAPEARIRLRMGVHEGLVHLDGGNGFPGEAVVTVCRLVDSPQLKAALRRFPDAQVALIVSDRLYQDVVRHYGDLRPEHFLRVTASLPEKSFDAVAWIHLPGENAAAATAEQPVPAATPDQPAPAVAPHQSSAGGQTFQHITAHGPAAFGNGNVVTTYGSADGATPHRP</sequence>
<protein>
    <recommendedName>
        <fullName evidence="4">Guanylate cyclase domain-containing protein</fullName>
    </recommendedName>
</protein>
<evidence type="ECO:0000313" key="2">
    <source>
        <dbReference type="EMBL" id="KIR66785.1"/>
    </source>
</evidence>
<dbReference type="SUPFAM" id="SSF55073">
    <property type="entry name" value="Nucleotide cyclase"/>
    <property type="match status" value="1"/>
</dbReference>
<dbReference type="Proteomes" id="UP000032254">
    <property type="component" value="Unassembled WGS sequence"/>
</dbReference>
<dbReference type="EMBL" id="JXSX01000001">
    <property type="protein sequence ID" value="KIR66785.1"/>
    <property type="molecule type" value="Genomic_DNA"/>
</dbReference>
<reference evidence="2 3" key="1">
    <citation type="submission" date="2015-01" db="EMBL/GenBank/DDBJ databases">
        <title>Sequencing and annotation of Micromonospora carbonacea strain JXNU-1 genome.</title>
        <authorList>
            <person name="Long Z."/>
            <person name="Huang Y."/>
            <person name="Jiang Y."/>
        </authorList>
    </citation>
    <scope>NUCLEOTIDE SEQUENCE [LARGE SCALE GENOMIC DNA]</scope>
    <source>
        <strain evidence="2 3">JXNU-1</strain>
    </source>
</reference>
<organism evidence="2 3">
    <name type="scientific">Micromonospora haikouensis</name>
    <dbReference type="NCBI Taxonomy" id="686309"/>
    <lineage>
        <taxon>Bacteria</taxon>
        <taxon>Bacillati</taxon>
        <taxon>Actinomycetota</taxon>
        <taxon>Actinomycetes</taxon>
        <taxon>Micromonosporales</taxon>
        <taxon>Micromonosporaceae</taxon>
        <taxon>Micromonospora</taxon>
    </lineage>
</organism>
<name>A0A0D0XBK4_9ACTN</name>
<comment type="caution">
    <text evidence="2">The sequence shown here is derived from an EMBL/GenBank/DDBJ whole genome shotgun (WGS) entry which is preliminary data.</text>
</comment>
<dbReference type="RefSeq" id="WP_043964016.1">
    <property type="nucleotide sequence ID" value="NZ_JBEZEN010000012.1"/>
</dbReference>
<feature type="compositionally biased region" description="Low complexity" evidence="1">
    <location>
        <begin position="197"/>
        <end position="208"/>
    </location>
</feature>
<dbReference type="Gene3D" id="3.30.70.1230">
    <property type="entry name" value="Nucleotide cyclase"/>
    <property type="match status" value="1"/>
</dbReference>
<dbReference type="PATRIC" id="fig|47853.6.peg.1537"/>
<proteinExistence type="predicted"/>
<dbReference type="InterPro" id="IPR029787">
    <property type="entry name" value="Nucleotide_cyclase"/>
</dbReference>
<dbReference type="GeneID" id="301303934"/>
<feature type="region of interest" description="Disordered" evidence="1">
    <location>
        <begin position="197"/>
        <end position="225"/>
    </location>
</feature>
<gene>
    <name evidence="2" type="ORF">TK50_07220</name>
</gene>
<accession>A0A0D0XBK4</accession>